<dbReference type="PANTHER" id="PTHR30231">
    <property type="entry name" value="DNA POLYMERASE III SUBUNIT EPSILON"/>
    <property type="match status" value="1"/>
</dbReference>
<dbReference type="SMART" id="SM00479">
    <property type="entry name" value="EXOIII"/>
    <property type="match status" value="1"/>
</dbReference>
<reference evidence="3" key="1">
    <citation type="submission" date="2017-04" db="EMBL/GenBank/DDBJ databases">
        <authorList>
            <person name="Varghese N."/>
            <person name="Submissions S."/>
        </authorList>
    </citation>
    <scope>NUCLEOTIDE SEQUENCE [LARGE SCALE GENOMIC DNA]</scope>
    <source>
        <strain evidence="3">DSM 16537</strain>
    </source>
</reference>
<keyword evidence="3" id="KW-1185">Reference proteome</keyword>
<dbReference type="AlphaFoldDB" id="A0A1W2H9E1"/>
<dbReference type="PANTHER" id="PTHR30231:SF41">
    <property type="entry name" value="DNA POLYMERASE III SUBUNIT EPSILON"/>
    <property type="match status" value="1"/>
</dbReference>
<dbReference type="GO" id="GO:0003676">
    <property type="term" value="F:nucleic acid binding"/>
    <property type="evidence" value="ECO:0007669"/>
    <property type="project" value="InterPro"/>
</dbReference>
<accession>A0A1W2H9E1</accession>
<dbReference type="GO" id="GO:0045004">
    <property type="term" value="P:DNA replication proofreading"/>
    <property type="evidence" value="ECO:0007669"/>
    <property type="project" value="TreeGrafter"/>
</dbReference>
<evidence type="ECO:0000313" key="3">
    <source>
        <dbReference type="Proteomes" id="UP000192333"/>
    </source>
</evidence>
<dbReference type="InterPro" id="IPR046768">
    <property type="entry name" value="ExoX-like_C"/>
</dbReference>
<dbReference type="Pfam" id="PF20600">
    <property type="entry name" value="ExoX-like_C"/>
    <property type="match status" value="1"/>
</dbReference>
<protein>
    <submittedName>
        <fullName evidence="2">DNA polymerase-3 subunit epsilon</fullName>
    </submittedName>
</protein>
<gene>
    <name evidence="2" type="ORF">SAMN00777080_4145</name>
</gene>
<evidence type="ECO:0000313" key="2">
    <source>
        <dbReference type="EMBL" id="SMD45493.1"/>
    </source>
</evidence>
<feature type="domain" description="Exonuclease" evidence="1">
    <location>
        <begin position="9"/>
        <end position="175"/>
    </location>
</feature>
<organism evidence="2 3">
    <name type="scientific">Aquiflexum balticum DSM 16537</name>
    <dbReference type="NCBI Taxonomy" id="758820"/>
    <lineage>
        <taxon>Bacteria</taxon>
        <taxon>Pseudomonadati</taxon>
        <taxon>Bacteroidota</taxon>
        <taxon>Cytophagia</taxon>
        <taxon>Cytophagales</taxon>
        <taxon>Cyclobacteriaceae</taxon>
        <taxon>Aquiflexum</taxon>
    </lineage>
</organism>
<dbReference type="Gene3D" id="3.30.420.10">
    <property type="entry name" value="Ribonuclease H-like superfamily/Ribonuclease H"/>
    <property type="match status" value="1"/>
</dbReference>
<dbReference type="GO" id="GO:0008408">
    <property type="term" value="F:3'-5' exonuclease activity"/>
    <property type="evidence" value="ECO:0007669"/>
    <property type="project" value="TreeGrafter"/>
</dbReference>
<dbReference type="Pfam" id="PF00929">
    <property type="entry name" value="RNase_T"/>
    <property type="match status" value="1"/>
</dbReference>
<dbReference type="CDD" id="cd06127">
    <property type="entry name" value="DEDDh"/>
    <property type="match status" value="1"/>
</dbReference>
<dbReference type="GO" id="GO:0005829">
    <property type="term" value="C:cytosol"/>
    <property type="evidence" value="ECO:0007669"/>
    <property type="project" value="TreeGrafter"/>
</dbReference>
<sequence>MMNLNLRNPVAFFDLESTGTNISTDRIVEISILKVYPDGKEEIKTSLINPTIPIPKETSAIHGIFDEDVKDSPTFKEISKEYHQFLTGADLAGFNVLKFDIPLLVEEFLRAGIDFDIEKRNILDSQKIFHMMEKRNLAAAYKFYCGQTLENAHSAEADTIASYEVFKAQISLYNGAEAEDLQGNKLGIFENDMKKIHSILNEKMVDLAGRFIFNEDGVECFNFGKHKGKTIEQVLKEEPSYYDWMMKGDFPLDTKRKFTQVKLRAFNQR</sequence>
<dbReference type="InterPro" id="IPR036397">
    <property type="entry name" value="RNaseH_sf"/>
</dbReference>
<dbReference type="EMBL" id="LT838813">
    <property type="protein sequence ID" value="SMD45493.1"/>
    <property type="molecule type" value="Genomic_DNA"/>
</dbReference>
<dbReference type="Proteomes" id="UP000192333">
    <property type="component" value="Chromosome I"/>
</dbReference>
<name>A0A1W2H9E1_9BACT</name>
<dbReference type="STRING" id="758820.SAMN00777080_4145"/>
<evidence type="ECO:0000259" key="1">
    <source>
        <dbReference type="SMART" id="SM00479"/>
    </source>
</evidence>
<proteinExistence type="predicted"/>
<dbReference type="SUPFAM" id="SSF53098">
    <property type="entry name" value="Ribonuclease H-like"/>
    <property type="match status" value="1"/>
</dbReference>
<dbReference type="InterPro" id="IPR013520">
    <property type="entry name" value="Ribonucl_H"/>
</dbReference>
<dbReference type="InterPro" id="IPR012337">
    <property type="entry name" value="RNaseH-like_sf"/>
</dbReference>